<sequence>MLRFAFAVLATTLVLFSMADGKPIRPYYNPLGQHALHKHKGDVALAEAISKLSSRYNRKAKFKFRPRPKVFVAQADTAKRIFYSNHLRSPI</sequence>
<organism evidence="1 2">
    <name type="scientific">Bdellovibrio reynosensis</name>
    <dbReference type="NCBI Taxonomy" id="2835041"/>
    <lineage>
        <taxon>Bacteria</taxon>
        <taxon>Pseudomonadati</taxon>
        <taxon>Bdellovibrionota</taxon>
        <taxon>Bdellovibrionia</taxon>
        <taxon>Bdellovibrionales</taxon>
        <taxon>Pseudobdellovibrionaceae</taxon>
        <taxon>Bdellovibrio</taxon>
    </lineage>
</organism>
<dbReference type="RefSeq" id="WP_243535574.1">
    <property type="nucleotide sequence ID" value="NZ_CP093442.1"/>
</dbReference>
<keyword evidence="2" id="KW-1185">Reference proteome</keyword>
<dbReference type="EMBL" id="CP093442">
    <property type="protein sequence ID" value="UOF00016.1"/>
    <property type="molecule type" value="Genomic_DNA"/>
</dbReference>
<gene>
    <name evidence="1" type="ORF">MNR06_09915</name>
</gene>
<dbReference type="Proteomes" id="UP000830116">
    <property type="component" value="Chromosome"/>
</dbReference>
<protein>
    <submittedName>
        <fullName evidence="1">Uncharacterized protein</fullName>
    </submittedName>
</protein>
<reference evidence="1" key="1">
    <citation type="submission" date="2022-03" db="EMBL/GenBank/DDBJ databases">
        <title>Genome Identification and Characterization of new species Bdellovibrio reynosense LBG001 sp. nov. from a Mexico soil sample.</title>
        <authorList>
            <person name="Camilli A."/>
            <person name="Ajao Y."/>
            <person name="Guo X."/>
        </authorList>
    </citation>
    <scope>NUCLEOTIDE SEQUENCE</scope>
    <source>
        <strain evidence="1">LBG001</strain>
    </source>
</reference>
<proteinExistence type="predicted"/>
<name>A0ABY4C8K0_9BACT</name>
<evidence type="ECO:0000313" key="1">
    <source>
        <dbReference type="EMBL" id="UOF00016.1"/>
    </source>
</evidence>
<accession>A0ABY4C8K0</accession>
<evidence type="ECO:0000313" key="2">
    <source>
        <dbReference type="Proteomes" id="UP000830116"/>
    </source>
</evidence>